<comment type="caution">
    <text evidence="9">The sequence shown here is derived from an EMBL/GenBank/DDBJ whole genome shotgun (WGS) entry which is preliminary data.</text>
</comment>
<dbReference type="Gene3D" id="2.40.50.100">
    <property type="match status" value="1"/>
</dbReference>
<dbReference type="PROSITE" id="PS51257">
    <property type="entry name" value="PROKAR_LIPOPROTEIN"/>
    <property type="match status" value="1"/>
</dbReference>
<dbReference type="InterPro" id="IPR058625">
    <property type="entry name" value="MdtA-like_BSH"/>
</dbReference>
<dbReference type="PANTHER" id="PTHR30158">
    <property type="entry name" value="ACRA/E-RELATED COMPONENT OF DRUG EFFLUX TRANSPORTER"/>
    <property type="match status" value="1"/>
</dbReference>
<dbReference type="Gene3D" id="2.40.420.20">
    <property type="match status" value="1"/>
</dbReference>
<feature type="chain" id="PRO_5015556156" evidence="4">
    <location>
        <begin position="39"/>
        <end position="397"/>
    </location>
</feature>
<dbReference type="OrthoDB" id="9801814at2"/>
<evidence type="ECO:0000259" key="6">
    <source>
        <dbReference type="Pfam" id="PF25917"/>
    </source>
</evidence>
<evidence type="ECO:0000313" key="10">
    <source>
        <dbReference type="Proteomes" id="UP000244450"/>
    </source>
</evidence>
<feature type="coiled-coil region" evidence="3">
    <location>
        <begin position="114"/>
        <end position="172"/>
    </location>
</feature>
<feature type="domain" description="Multidrug resistance protein MdtA-like alpha-helical hairpin" evidence="5">
    <location>
        <begin position="113"/>
        <end position="183"/>
    </location>
</feature>
<keyword evidence="10" id="KW-1185">Reference proteome</keyword>
<feature type="domain" description="Multidrug resistance protein MdtA-like C-terminal permuted SH3" evidence="8">
    <location>
        <begin position="315"/>
        <end position="374"/>
    </location>
</feature>
<organism evidence="9 10">
    <name type="scientific">Chitinophaga parva</name>
    <dbReference type="NCBI Taxonomy" id="2169414"/>
    <lineage>
        <taxon>Bacteria</taxon>
        <taxon>Pseudomonadati</taxon>
        <taxon>Bacteroidota</taxon>
        <taxon>Chitinophagia</taxon>
        <taxon>Chitinophagales</taxon>
        <taxon>Chitinophagaceae</taxon>
        <taxon>Chitinophaga</taxon>
    </lineage>
</organism>
<dbReference type="Gene3D" id="1.10.287.470">
    <property type="entry name" value="Helix hairpin bin"/>
    <property type="match status" value="1"/>
</dbReference>
<comment type="similarity">
    <text evidence="2">Belongs to the membrane fusion protein (MFP) (TC 8.A.1) family.</text>
</comment>
<proteinExistence type="inferred from homology"/>
<reference evidence="9 10" key="1">
    <citation type="submission" date="2018-04" db="EMBL/GenBank/DDBJ databases">
        <title>Chitinophaga fuyangensis sp. nov., isolated from soil in a chemical factory.</title>
        <authorList>
            <person name="Chen K."/>
        </authorList>
    </citation>
    <scope>NUCLEOTIDE SEQUENCE [LARGE SCALE GENOMIC DNA]</scope>
    <source>
        <strain evidence="9 10">LY-1</strain>
    </source>
</reference>
<dbReference type="InterPro" id="IPR058624">
    <property type="entry name" value="MdtA-like_HH"/>
</dbReference>
<accession>A0A2T7BJG6</accession>
<dbReference type="GO" id="GO:0022857">
    <property type="term" value="F:transmembrane transporter activity"/>
    <property type="evidence" value="ECO:0007669"/>
    <property type="project" value="InterPro"/>
</dbReference>
<evidence type="ECO:0000256" key="3">
    <source>
        <dbReference type="SAM" id="Coils"/>
    </source>
</evidence>
<dbReference type="AlphaFoldDB" id="A0A2T7BJG6"/>
<dbReference type="InterPro" id="IPR058626">
    <property type="entry name" value="MdtA-like_b-barrel"/>
</dbReference>
<dbReference type="PANTHER" id="PTHR30158:SF23">
    <property type="entry name" value="MULTIDRUG RESISTANCE PROTEIN MEXA"/>
    <property type="match status" value="1"/>
</dbReference>
<dbReference type="SUPFAM" id="SSF111369">
    <property type="entry name" value="HlyD-like secretion proteins"/>
    <property type="match status" value="1"/>
</dbReference>
<gene>
    <name evidence="9" type="ORF">DCC81_15220</name>
</gene>
<evidence type="ECO:0000256" key="1">
    <source>
        <dbReference type="ARBA" id="ARBA00004196"/>
    </source>
</evidence>
<evidence type="ECO:0000259" key="8">
    <source>
        <dbReference type="Pfam" id="PF25967"/>
    </source>
</evidence>
<dbReference type="Pfam" id="PF25967">
    <property type="entry name" value="RND-MFP_C"/>
    <property type="match status" value="1"/>
</dbReference>
<sequence length="397" mass="42356">MLVKNRTITKPAISTAALLATAAVLFSMALSSCGHTNAEGNYQQQTPSLPVFAIAASDANTTEEYTASLEGTQNVEVRAQVDGYLSKIYVDEGAYVTKGQPLFKIDDRSYSEQYNNAGANLEAAKANVEKARIEVDRLTPLVAHNVISEVQLKSAQAMYSAAKAQLAQAQAAQGNAGISLGYTTVTAPASGYIGKIPYKTGSLVGRSEPQPLTMVSDVRNIYAYFSMSESAFLEFVNGQPGKSVEEKLKQIPPVDLILADGSVYAEKGKVETVEGQFDKGTGSIAFRATFPNKDGLLRSGNTGKIRITSHHSGSILLPEEATFELQDKIFVFQVGDSNKVSSKPITVSGHSGNYYLVSKGLAAGDKIVYTGLDRLRDGAVIQPELKPLDSLVSGKPL</sequence>
<dbReference type="EMBL" id="QCYK01000002">
    <property type="protein sequence ID" value="PUZ26427.1"/>
    <property type="molecule type" value="Genomic_DNA"/>
</dbReference>
<feature type="domain" description="Multidrug resistance protein MdtA-like barrel-sandwich hybrid" evidence="6">
    <location>
        <begin position="74"/>
        <end position="214"/>
    </location>
</feature>
<dbReference type="Pfam" id="PF25917">
    <property type="entry name" value="BSH_RND"/>
    <property type="match status" value="1"/>
</dbReference>
<dbReference type="GO" id="GO:0005886">
    <property type="term" value="C:plasma membrane"/>
    <property type="evidence" value="ECO:0007669"/>
    <property type="project" value="TreeGrafter"/>
</dbReference>
<dbReference type="GO" id="GO:0030313">
    <property type="term" value="C:cell envelope"/>
    <property type="evidence" value="ECO:0007669"/>
    <property type="project" value="UniProtKB-SubCell"/>
</dbReference>
<evidence type="ECO:0000256" key="4">
    <source>
        <dbReference type="SAM" id="SignalP"/>
    </source>
</evidence>
<evidence type="ECO:0000256" key="2">
    <source>
        <dbReference type="ARBA" id="ARBA00009477"/>
    </source>
</evidence>
<dbReference type="InterPro" id="IPR006143">
    <property type="entry name" value="RND_pump_MFP"/>
</dbReference>
<keyword evidence="4" id="KW-0732">Signal</keyword>
<feature type="domain" description="Multidrug resistance protein MdtA-like beta-barrel" evidence="7">
    <location>
        <begin position="221"/>
        <end position="308"/>
    </location>
</feature>
<dbReference type="GO" id="GO:0046677">
    <property type="term" value="P:response to antibiotic"/>
    <property type="evidence" value="ECO:0007669"/>
    <property type="project" value="TreeGrafter"/>
</dbReference>
<dbReference type="Gene3D" id="2.40.30.170">
    <property type="match status" value="1"/>
</dbReference>
<evidence type="ECO:0000313" key="9">
    <source>
        <dbReference type="EMBL" id="PUZ26427.1"/>
    </source>
</evidence>
<dbReference type="Proteomes" id="UP000244450">
    <property type="component" value="Unassembled WGS sequence"/>
</dbReference>
<dbReference type="Pfam" id="PF25876">
    <property type="entry name" value="HH_MFP_RND"/>
    <property type="match status" value="1"/>
</dbReference>
<protein>
    <submittedName>
        <fullName evidence="9">Efflux transporter periplasmic adaptor subunit</fullName>
    </submittedName>
</protein>
<name>A0A2T7BJG6_9BACT</name>
<comment type="subcellular location">
    <subcellularLocation>
        <location evidence="1">Cell envelope</location>
    </subcellularLocation>
</comment>
<evidence type="ECO:0000259" key="7">
    <source>
        <dbReference type="Pfam" id="PF25944"/>
    </source>
</evidence>
<evidence type="ECO:0000259" key="5">
    <source>
        <dbReference type="Pfam" id="PF25876"/>
    </source>
</evidence>
<dbReference type="NCBIfam" id="TIGR01730">
    <property type="entry name" value="RND_mfp"/>
    <property type="match status" value="1"/>
</dbReference>
<feature type="signal peptide" evidence="4">
    <location>
        <begin position="1"/>
        <end position="38"/>
    </location>
</feature>
<dbReference type="Pfam" id="PF25944">
    <property type="entry name" value="Beta-barrel_RND"/>
    <property type="match status" value="1"/>
</dbReference>
<keyword evidence="3" id="KW-0175">Coiled coil</keyword>
<dbReference type="InterPro" id="IPR058627">
    <property type="entry name" value="MdtA-like_C"/>
</dbReference>